<feature type="non-terminal residue" evidence="2">
    <location>
        <position position="41"/>
    </location>
</feature>
<evidence type="ECO:0000313" key="3">
    <source>
        <dbReference type="Proteomes" id="UP000265520"/>
    </source>
</evidence>
<evidence type="ECO:0000256" key="1">
    <source>
        <dbReference type="SAM" id="MobiDB-lite"/>
    </source>
</evidence>
<keyword evidence="3" id="KW-1185">Reference proteome</keyword>
<evidence type="ECO:0000313" key="2">
    <source>
        <dbReference type="EMBL" id="MCI55178.1"/>
    </source>
</evidence>
<proteinExistence type="predicted"/>
<feature type="compositionally biased region" description="Acidic residues" evidence="1">
    <location>
        <begin position="1"/>
        <end position="12"/>
    </location>
</feature>
<reference evidence="2 3" key="1">
    <citation type="journal article" date="2018" name="Front. Plant Sci.">
        <title>Red Clover (Trifolium pratense) and Zigzag Clover (T. medium) - A Picture of Genomic Similarities and Differences.</title>
        <authorList>
            <person name="Dluhosova J."/>
            <person name="Istvanek J."/>
            <person name="Nedelnik J."/>
            <person name="Repkova J."/>
        </authorList>
    </citation>
    <scope>NUCLEOTIDE SEQUENCE [LARGE SCALE GENOMIC DNA]</scope>
    <source>
        <strain evidence="3">cv. 10/8</strain>
        <tissue evidence="2">Leaf</tissue>
    </source>
</reference>
<dbReference type="Proteomes" id="UP000265520">
    <property type="component" value="Unassembled WGS sequence"/>
</dbReference>
<protein>
    <submittedName>
        <fullName evidence="2">Uncharacterized protein</fullName>
    </submittedName>
</protein>
<comment type="caution">
    <text evidence="2">The sequence shown here is derived from an EMBL/GenBank/DDBJ whole genome shotgun (WGS) entry which is preliminary data.</text>
</comment>
<feature type="compositionally biased region" description="Basic and acidic residues" evidence="1">
    <location>
        <begin position="13"/>
        <end position="28"/>
    </location>
</feature>
<dbReference type="AlphaFoldDB" id="A0A392T251"/>
<accession>A0A392T251</accession>
<name>A0A392T251_9FABA</name>
<dbReference type="EMBL" id="LXQA010491989">
    <property type="protein sequence ID" value="MCI55178.1"/>
    <property type="molecule type" value="Genomic_DNA"/>
</dbReference>
<feature type="region of interest" description="Disordered" evidence="1">
    <location>
        <begin position="1"/>
        <end position="41"/>
    </location>
</feature>
<organism evidence="2 3">
    <name type="scientific">Trifolium medium</name>
    <dbReference type="NCBI Taxonomy" id="97028"/>
    <lineage>
        <taxon>Eukaryota</taxon>
        <taxon>Viridiplantae</taxon>
        <taxon>Streptophyta</taxon>
        <taxon>Embryophyta</taxon>
        <taxon>Tracheophyta</taxon>
        <taxon>Spermatophyta</taxon>
        <taxon>Magnoliopsida</taxon>
        <taxon>eudicotyledons</taxon>
        <taxon>Gunneridae</taxon>
        <taxon>Pentapetalae</taxon>
        <taxon>rosids</taxon>
        <taxon>fabids</taxon>
        <taxon>Fabales</taxon>
        <taxon>Fabaceae</taxon>
        <taxon>Papilionoideae</taxon>
        <taxon>50 kb inversion clade</taxon>
        <taxon>NPAAA clade</taxon>
        <taxon>Hologalegina</taxon>
        <taxon>IRL clade</taxon>
        <taxon>Trifolieae</taxon>
        <taxon>Trifolium</taxon>
    </lineage>
</organism>
<sequence>MVNDEEGEFVGEDSERWRRVKNDGELSRGVKKMKKGSDSIK</sequence>